<dbReference type="CDD" id="cd09272">
    <property type="entry name" value="RNase_HI_RT_Ty1"/>
    <property type="match status" value="1"/>
</dbReference>
<evidence type="ECO:0000313" key="2">
    <source>
        <dbReference type="EMBL" id="KAI5334199.1"/>
    </source>
</evidence>
<accession>A0AAD4VZL3</accession>
<dbReference type="Proteomes" id="UP001054821">
    <property type="component" value="Chromosome 4"/>
</dbReference>
<comment type="caution">
    <text evidence="2">The sequence shown here is derived from an EMBL/GenBank/DDBJ whole genome shotgun (WGS) entry which is preliminary data.</text>
</comment>
<keyword evidence="3" id="KW-1185">Reference proteome</keyword>
<dbReference type="EMBL" id="JAJFAZ020000004">
    <property type="protein sequence ID" value="KAI5334199.1"/>
    <property type="molecule type" value="Genomic_DNA"/>
</dbReference>
<name>A0AAD4VZL3_PRUDU</name>
<proteinExistence type="predicted"/>
<evidence type="ECO:0000256" key="1">
    <source>
        <dbReference type="SAM" id="MobiDB-lite"/>
    </source>
</evidence>
<feature type="compositionally biased region" description="Polar residues" evidence="1">
    <location>
        <begin position="153"/>
        <end position="170"/>
    </location>
</feature>
<evidence type="ECO:0000313" key="3">
    <source>
        <dbReference type="Proteomes" id="UP001054821"/>
    </source>
</evidence>
<dbReference type="PANTHER" id="PTHR11439">
    <property type="entry name" value="GAG-POL-RELATED RETROTRANSPOSON"/>
    <property type="match status" value="1"/>
</dbReference>
<feature type="compositionally biased region" description="Polar residues" evidence="1">
    <location>
        <begin position="128"/>
        <end position="143"/>
    </location>
</feature>
<gene>
    <name evidence="2" type="ORF">L3X38_024332</name>
</gene>
<protein>
    <submittedName>
        <fullName evidence="2">Uncharacterized protein</fullName>
    </submittedName>
</protein>
<feature type="region of interest" description="Disordered" evidence="1">
    <location>
        <begin position="126"/>
        <end position="188"/>
    </location>
</feature>
<organism evidence="2 3">
    <name type="scientific">Prunus dulcis</name>
    <name type="common">Almond</name>
    <name type="synonym">Amygdalus dulcis</name>
    <dbReference type="NCBI Taxonomy" id="3755"/>
    <lineage>
        <taxon>Eukaryota</taxon>
        <taxon>Viridiplantae</taxon>
        <taxon>Streptophyta</taxon>
        <taxon>Embryophyta</taxon>
        <taxon>Tracheophyta</taxon>
        <taxon>Spermatophyta</taxon>
        <taxon>Magnoliopsida</taxon>
        <taxon>eudicotyledons</taxon>
        <taxon>Gunneridae</taxon>
        <taxon>Pentapetalae</taxon>
        <taxon>rosids</taxon>
        <taxon>fabids</taxon>
        <taxon>Rosales</taxon>
        <taxon>Rosaceae</taxon>
        <taxon>Amygdaloideae</taxon>
        <taxon>Amygdaleae</taxon>
        <taxon>Prunus</taxon>
    </lineage>
</organism>
<dbReference type="PANTHER" id="PTHR11439:SF455">
    <property type="entry name" value="RLK (RECEPTOR-LIKE PROTEIN KINASE) 8, PUTATIVE-RELATED"/>
    <property type="match status" value="1"/>
</dbReference>
<dbReference type="AlphaFoldDB" id="A0AAD4VZL3"/>
<sequence>MVLFTISDLLSTACGDSSIIDFLDRINCIFYNLALTGAPVSDSNLLVVLMNNVDPLYENTIVAAQACETPINMFSLEALFLSAECRLQASSPLAISSGVIAMVASRGDCSGRGYGDYGRVACLHHNEPSSSSHKATSTKVTTPSPMPKEDTLPRSSRPSIKATSTKATTPSPMPKEDTLPSSHFHFPINREQYPGLTNPFHPRASALFPAEDLVPLITKLDSNSSRAILSINIASCGGRVFGNRGSFSPSRSGFSLGCSSSGTPNSAPRTGFFCAFTQHPSHSGHQQWVANTGANTYITNDLRHSSLSREYHGFYNVGGALGGTVWFDSSSIGCQNAFLHGYLNEEVYMCQPVGFVDPAYPDHDPDDRGSISDYCVYFGTTLIYWSSKKQCGVSRSSTESKYRHLAYTAATLSWLYALFLDLHLPVPCPKL</sequence>
<reference evidence="2 3" key="1">
    <citation type="journal article" date="2022" name="G3 (Bethesda)">
        <title>Whole-genome sequence and methylome profiling of the almond [Prunus dulcis (Mill.) D.A. Webb] cultivar 'Nonpareil'.</title>
        <authorList>
            <person name="D'Amico-Willman K.M."/>
            <person name="Ouma W.Z."/>
            <person name="Meulia T."/>
            <person name="Sideli G.M."/>
            <person name="Gradziel T.M."/>
            <person name="Fresnedo-Ramirez J."/>
        </authorList>
    </citation>
    <scope>NUCLEOTIDE SEQUENCE [LARGE SCALE GENOMIC DNA]</scope>
    <source>
        <strain evidence="2">Clone GOH B32 T37-40</strain>
    </source>
</reference>